<keyword evidence="2" id="KW-1185">Reference proteome</keyword>
<sequence>MANPLAKSILGNISERLEPRSERLSENCGKLSHREEELLKEVIQKNKASKGNVGMVKPLKWNEYLEHHGKEKKMIQPETYKQHKVMVSLEEFGNQLSRK</sequence>
<name>A0A841KNY8_9FIRM</name>
<dbReference type="RefSeq" id="WP_184309172.1">
    <property type="nucleotide sequence ID" value="NZ_JACHEN010000005.1"/>
</dbReference>
<dbReference type="Proteomes" id="UP000579281">
    <property type="component" value="Unassembled WGS sequence"/>
</dbReference>
<protein>
    <submittedName>
        <fullName evidence="1">Uncharacterized protein</fullName>
    </submittedName>
</protein>
<gene>
    <name evidence="1" type="ORF">HNQ80_001236</name>
</gene>
<accession>A0A841KNY8</accession>
<dbReference type="AlphaFoldDB" id="A0A841KNY8"/>
<organism evidence="1 2">
    <name type="scientific">Anaerosolibacter carboniphilus</name>
    <dbReference type="NCBI Taxonomy" id="1417629"/>
    <lineage>
        <taxon>Bacteria</taxon>
        <taxon>Bacillati</taxon>
        <taxon>Bacillota</taxon>
        <taxon>Clostridia</taxon>
        <taxon>Peptostreptococcales</taxon>
        <taxon>Thermotaleaceae</taxon>
        <taxon>Anaerosolibacter</taxon>
    </lineage>
</organism>
<evidence type="ECO:0000313" key="1">
    <source>
        <dbReference type="EMBL" id="MBB6215147.1"/>
    </source>
</evidence>
<proteinExistence type="predicted"/>
<comment type="caution">
    <text evidence="1">The sequence shown here is derived from an EMBL/GenBank/DDBJ whole genome shotgun (WGS) entry which is preliminary data.</text>
</comment>
<dbReference type="EMBL" id="JACHEN010000005">
    <property type="protein sequence ID" value="MBB6215147.1"/>
    <property type="molecule type" value="Genomic_DNA"/>
</dbReference>
<evidence type="ECO:0000313" key="2">
    <source>
        <dbReference type="Proteomes" id="UP000579281"/>
    </source>
</evidence>
<reference evidence="1 2" key="1">
    <citation type="submission" date="2020-08" db="EMBL/GenBank/DDBJ databases">
        <title>Genomic Encyclopedia of Type Strains, Phase IV (KMG-IV): sequencing the most valuable type-strain genomes for metagenomic binning, comparative biology and taxonomic classification.</title>
        <authorList>
            <person name="Goeker M."/>
        </authorList>
    </citation>
    <scope>NUCLEOTIDE SEQUENCE [LARGE SCALE GENOMIC DNA]</scope>
    <source>
        <strain evidence="1 2">DSM 103526</strain>
    </source>
</reference>